<feature type="compositionally biased region" description="Polar residues" evidence="5">
    <location>
        <begin position="1156"/>
        <end position="1170"/>
    </location>
</feature>
<feature type="region of interest" description="Disordered" evidence="5">
    <location>
        <begin position="320"/>
        <end position="361"/>
    </location>
</feature>
<dbReference type="InterPro" id="IPR027417">
    <property type="entry name" value="P-loop_NTPase"/>
</dbReference>
<dbReference type="SMART" id="SM00487">
    <property type="entry name" value="DEXDc"/>
    <property type="match status" value="1"/>
</dbReference>
<dbReference type="Pfam" id="PF00271">
    <property type="entry name" value="Helicase_C"/>
    <property type="match status" value="1"/>
</dbReference>
<dbReference type="PROSITE" id="PS51192">
    <property type="entry name" value="HELICASE_ATP_BIND_1"/>
    <property type="match status" value="1"/>
</dbReference>
<name>C5BVQ3_BEUC1</name>
<dbReference type="InterPro" id="IPR048333">
    <property type="entry name" value="HA2_WH"/>
</dbReference>
<dbReference type="InterPro" id="IPR011545">
    <property type="entry name" value="DEAD/DEAH_box_helicase_dom"/>
</dbReference>
<dbReference type="GO" id="GO:0016787">
    <property type="term" value="F:hydrolase activity"/>
    <property type="evidence" value="ECO:0007669"/>
    <property type="project" value="UniProtKB-KW"/>
</dbReference>
<feature type="region of interest" description="Disordered" evidence="5">
    <location>
        <begin position="270"/>
        <end position="289"/>
    </location>
</feature>
<feature type="compositionally biased region" description="Basic and acidic residues" evidence="5">
    <location>
        <begin position="280"/>
        <end position="289"/>
    </location>
</feature>
<keyword evidence="9" id="KW-1185">Reference proteome</keyword>
<evidence type="ECO:0000313" key="9">
    <source>
        <dbReference type="Proteomes" id="UP000007962"/>
    </source>
</evidence>
<dbReference type="Pfam" id="PF04408">
    <property type="entry name" value="WHD_HA2"/>
    <property type="match status" value="1"/>
</dbReference>
<protein>
    <submittedName>
        <fullName evidence="8">ATP-dependent helicase HrpA</fullName>
    </submittedName>
</protein>
<evidence type="ECO:0000259" key="6">
    <source>
        <dbReference type="PROSITE" id="PS51192"/>
    </source>
</evidence>
<dbReference type="eggNOG" id="COG1643">
    <property type="taxonomic scope" value="Bacteria"/>
</dbReference>
<accession>C5BVQ3</accession>
<keyword evidence="2" id="KW-0378">Hydrolase</keyword>
<dbReference type="HOGENOM" id="CLU_001832_3_3_11"/>
<dbReference type="PANTHER" id="PTHR18934:SF99">
    <property type="entry name" value="ATP-DEPENDENT RNA HELICASE DHX37-RELATED"/>
    <property type="match status" value="1"/>
</dbReference>
<sequence>MSGERSEQRAGPAGTPGRRRPNRRRGRGQGTGPRERRPARPAWRPYSEEQLAVRRAALPTLAFPPDLPVSARRDDIAAAIRDHQVVVVAGETGSGKTTQLPKICLELGRGITGTIGHTQPRRIAARSVAERIASECDVELGGAIGYQVRFTDHVGPTTLVKVMTDGILLSEIQRDPTLSRYDTIIVDEAHERSLNIDFILGYLRRLLPRRPDLKVIITSATIDSERFAAHFAQRDGVVVPRIGDPGTPAPVIEVNGRTYPVEIRYRPLVPGEEDEEPDDGAPRPPHDALDLDVLDDADLLAGLETDDARVLAALEAATAPDADPASAAGRGRATHTAPTATRRGTRRTPSSGPQQADEELDQPTAICRAVDELTALGPGDVLVFCSGEREIRDAADALASHLGTRYTAPGARNTAPGAVEVLPLYARLSAAEQHRVFAPHPYRRVVLATNVAETSLTVPGIHYVVDTGLARISRYSQRTKVQRLPIEPISQASANQRSGRCGRVADGVAIRLYSRGDFDRRPEFTEPEILRTSLASVVLQMAALGLGRMDAFPFVDPPDTRAIRDGVALLTELGAIEEGQGDDAEDVRLTDVGRQLAQLPIDPRLGRMLVEAGRLGVVREVMVLVAALSVQDVRERPADHQQAADDKHRRFADPTSDFLTLYTLWTYLQDQQKAMGSSAFRRLCRSEFLHYLRVREWQDVHAQLRQLGKGLGLRPEPRADDAPAGVGDVRKPKVDSDAVHRALLAGLLSHLGSWDERRREYAGARGSRFVVFPGSSLARKPPAWIVAAELVETSRLFARTAARIQPEWAEQAGEHLVKRTYSGPFWSAKQGAAMCHEKVLLFGVPIVADRVVPFARVDPAAAREMFLRNALVEGEWRTHHAFVRRNAEVLDEARQIEDRARRRGLLVDDEALVDFFDERVPESVTTARAFDAWWKDARRADPDLLTYTLDLLVPTAHAVDDAGFPRTWTQGDLTLPLTYQFTPGTDADGVTVHVPIAVLNRVRPAGFDWLVPGLLTDLVTATIRALPKQVRVQLVPAPDVAQAVVARLPDWADVAPAPDGAPSFHEAFASAVREVRDVVVPAEALEEADERLPAHLRMTFRVLGERGQELDEGHSLVALQRRLAAQAQSAVRSAVRAALADASRTAAVPAGPVASPETTPTTAESGEQQGRTGGAEVDTVRTWADVPGEAIPAELATTGPAGLDIRGYPALVVEPDPDGGRTRVALRVLADAERARAQHADGVRALLLQEFAIPTARVTSRWTGREALTLASSPYRDTDALVRDVQVAAVAQLTAGTDLTTVRDAASYRRVRADVRDHLEDAVYGVVARVVEALQAHRELDSAVRASTSMALLGTLTQVRDHAASLVYDGFVARTPPESLRHLARYLRADGYRLAKAAENPGRDATLAWEVSELEDALASVRATHLSPDRAARAEAVRWQLEELRVSLFAQQLGTAQPVSAKRIRTALAQV</sequence>
<dbReference type="SMART" id="SM00847">
    <property type="entry name" value="HA2"/>
    <property type="match status" value="1"/>
</dbReference>
<dbReference type="SUPFAM" id="SSF52540">
    <property type="entry name" value="P-loop containing nucleoside triphosphate hydrolases"/>
    <property type="match status" value="1"/>
</dbReference>
<dbReference type="Proteomes" id="UP000007962">
    <property type="component" value="Chromosome"/>
</dbReference>
<evidence type="ECO:0000256" key="5">
    <source>
        <dbReference type="SAM" id="MobiDB-lite"/>
    </source>
</evidence>
<evidence type="ECO:0000259" key="7">
    <source>
        <dbReference type="PROSITE" id="PS51194"/>
    </source>
</evidence>
<dbReference type="Pfam" id="PF11898">
    <property type="entry name" value="DUF3418"/>
    <property type="match status" value="1"/>
</dbReference>
<dbReference type="GO" id="GO:0003723">
    <property type="term" value="F:RNA binding"/>
    <property type="evidence" value="ECO:0007669"/>
    <property type="project" value="TreeGrafter"/>
</dbReference>
<dbReference type="SMART" id="SM00490">
    <property type="entry name" value="HELICc"/>
    <property type="match status" value="1"/>
</dbReference>
<dbReference type="PROSITE" id="PS51194">
    <property type="entry name" value="HELICASE_CTER"/>
    <property type="match status" value="1"/>
</dbReference>
<feature type="domain" description="Helicase ATP-binding" evidence="6">
    <location>
        <begin position="77"/>
        <end position="240"/>
    </location>
</feature>
<dbReference type="CDD" id="cd18791">
    <property type="entry name" value="SF2_C_RHA"/>
    <property type="match status" value="1"/>
</dbReference>
<feature type="compositionally biased region" description="Basic residues" evidence="5">
    <location>
        <begin position="17"/>
        <end position="27"/>
    </location>
</feature>
<dbReference type="NCBIfam" id="TIGR01967">
    <property type="entry name" value="DEAH_box_HrpA"/>
    <property type="match status" value="1"/>
</dbReference>
<evidence type="ECO:0000256" key="4">
    <source>
        <dbReference type="ARBA" id="ARBA00022840"/>
    </source>
</evidence>
<dbReference type="Gene3D" id="1.20.120.1080">
    <property type="match status" value="1"/>
</dbReference>
<dbReference type="GO" id="GO:0003724">
    <property type="term" value="F:RNA helicase activity"/>
    <property type="evidence" value="ECO:0007669"/>
    <property type="project" value="InterPro"/>
</dbReference>
<organism evidence="8 9">
    <name type="scientific">Beutenbergia cavernae (strain ATCC BAA-8 / DSM 12333 / CCUG 43141 / JCM 11478 / NBRC 16432 / NCIMB 13614 / HKI 0122)</name>
    <dbReference type="NCBI Taxonomy" id="471853"/>
    <lineage>
        <taxon>Bacteria</taxon>
        <taxon>Bacillati</taxon>
        <taxon>Actinomycetota</taxon>
        <taxon>Actinomycetes</taxon>
        <taxon>Micrococcales</taxon>
        <taxon>Beutenbergiaceae</taxon>
        <taxon>Beutenbergia</taxon>
    </lineage>
</organism>
<dbReference type="InterPro" id="IPR007502">
    <property type="entry name" value="Helicase-assoc_dom"/>
</dbReference>
<dbReference type="FunFam" id="1.20.120.1080:FF:000005">
    <property type="entry name" value="ATP-dependent helicase HrpA"/>
    <property type="match status" value="1"/>
</dbReference>
<dbReference type="InterPro" id="IPR011709">
    <property type="entry name" value="DEAD-box_helicase_OB_fold"/>
</dbReference>
<feature type="domain" description="Helicase C-terminal" evidence="7">
    <location>
        <begin position="368"/>
        <end position="545"/>
    </location>
</feature>
<dbReference type="InterPro" id="IPR010222">
    <property type="entry name" value="RNA_helicase_HrpA"/>
</dbReference>
<dbReference type="InterPro" id="IPR003593">
    <property type="entry name" value="AAA+_ATPase"/>
</dbReference>
<keyword evidence="3 8" id="KW-0347">Helicase</keyword>
<dbReference type="KEGG" id="bcv:Bcav_0228"/>
<feature type="compositionally biased region" description="Low complexity" evidence="5">
    <location>
        <begin position="320"/>
        <end position="353"/>
    </location>
</feature>
<keyword evidence="4" id="KW-0067">ATP-binding</keyword>
<evidence type="ECO:0000313" key="8">
    <source>
        <dbReference type="EMBL" id="ACQ78493.1"/>
    </source>
</evidence>
<keyword evidence="1" id="KW-0547">Nucleotide-binding</keyword>
<feature type="region of interest" description="Disordered" evidence="5">
    <location>
        <begin position="712"/>
        <end position="731"/>
    </location>
</feature>
<dbReference type="Pfam" id="PF07717">
    <property type="entry name" value="OB_NTP_bind"/>
    <property type="match status" value="1"/>
</dbReference>
<evidence type="ECO:0000256" key="3">
    <source>
        <dbReference type="ARBA" id="ARBA00022806"/>
    </source>
</evidence>
<feature type="region of interest" description="Disordered" evidence="5">
    <location>
        <begin position="1"/>
        <end position="46"/>
    </location>
</feature>
<dbReference type="STRING" id="471853.Bcav_0228"/>
<dbReference type="GO" id="GO:0005524">
    <property type="term" value="F:ATP binding"/>
    <property type="evidence" value="ECO:0007669"/>
    <property type="project" value="UniProtKB-KW"/>
</dbReference>
<gene>
    <name evidence="8" type="ordered locus">Bcav_0228</name>
</gene>
<dbReference type="InterPro" id="IPR001650">
    <property type="entry name" value="Helicase_C-like"/>
</dbReference>
<dbReference type="PANTHER" id="PTHR18934">
    <property type="entry name" value="ATP-DEPENDENT RNA HELICASE"/>
    <property type="match status" value="1"/>
</dbReference>
<feature type="region of interest" description="Disordered" evidence="5">
    <location>
        <begin position="1145"/>
        <end position="1176"/>
    </location>
</feature>
<dbReference type="Pfam" id="PF21010">
    <property type="entry name" value="HA2_C"/>
    <property type="match status" value="1"/>
</dbReference>
<evidence type="ECO:0000256" key="2">
    <source>
        <dbReference type="ARBA" id="ARBA00022801"/>
    </source>
</evidence>
<dbReference type="RefSeq" id="WP_012725273.1">
    <property type="nucleotide sequence ID" value="NC_012669.1"/>
</dbReference>
<dbReference type="InterPro" id="IPR014001">
    <property type="entry name" value="Helicase_ATP-bd"/>
</dbReference>
<proteinExistence type="predicted"/>
<dbReference type="Gene3D" id="3.40.50.300">
    <property type="entry name" value="P-loop containing nucleotide triphosphate hydrolases"/>
    <property type="match status" value="2"/>
</dbReference>
<dbReference type="SMART" id="SM00382">
    <property type="entry name" value="AAA"/>
    <property type="match status" value="1"/>
</dbReference>
<dbReference type="InterPro" id="IPR024590">
    <property type="entry name" value="HrpA_C"/>
</dbReference>
<dbReference type="EMBL" id="CP001618">
    <property type="protein sequence ID" value="ACQ78493.1"/>
    <property type="molecule type" value="Genomic_DNA"/>
</dbReference>
<dbReference type="eggNOG" id="COG3170">
    <property type="taxonomic scope" value="Bacteria"/>
</dbReference>
<dbReference type="Pfam" id="PF00270">
    <property type="entry name" value="DEAD"/>
    <property type="match status" value="1"/>
</dbReference>
<reference evidence="8 9" key="1">
    <citation type="journal article" date="2009" name="Stand. Genomic Sci.">
        <title>Complete genome sequence of Beutenbergia cavernae type strain (HKI 0122).</title>
        <authorList>
            <person name="Land M."/>
            <person name="Pukall R."/>
            <person name="Abt B."/>
            <person name="Goker M."/>
            <person name="Rohde M."/>
            <person name="Glavina Del Rio T."/>
            <person name="Tice H."/>
            <person name="Copeland A."/>
            <person name="Cheng J.F."/>
            <person name="Lucas S."/>
            <person name="Chen F."/>
            <person name="Nolan M."/>
            <person name="Bruce D."/>
            <person name="Goodwin L."/>
            <person name="Pitluck S."/>
            <person name="Ivanova N."/>
            <person name="Mavromatis K."/>
            <person name="Ovchinnikova G."/>
            <person name="Pati A."/>
            <person name="Chen A."/>
            <person name="Palaniappan K."/>
            <person name="Hauser L."/>
            <person name="Chang Y.J."/>
            <person name="Jefferies C.C."/>
            <person name="Saunders E."/>
            <person name="Brettin T."/>
            <person name="Detter J.C."/>
            <person name="Han C."/>
            <person name="Chain P."/>
            <person name="Bristow J."/>
            <person name="Eisen J.A."/>
            <person name="Markowitz V."/>
            <person name="Hugenholtz P."/>
            <person name="Kyrpides N.C."/>
            <person name="Klenk H.P."/>
            <person name="Lapidus A."/>
        </authorList>
    </citation>
    <scope>NUCLEOTIDE SEQUENCE [LARGE SCALE GENOMIC DNA]</scope>
    <source>
        <strain evidence="9">ATCC BAA-8 / DSM 12333 / NBRC 16432</strain>
    </source>
</reference>
<evidence type="ECO:0000256" key="1">
    <source>
        <dbReference type="ARBA" id="ARBA00022741"/>
    </source>
</evidence>